<dbReference type="KEGG" id="naci:NUH88_01060"/>
<dbReference type="AlphaFoldDB" id="A0A9J7AUZ9"/>
<name>A0A9J7AUZ9_9PROT</name>
<gene>
    <name evidence="2" type="ORF">NUH88_01060</name>
</gene>
<protein>
    <submittedName>
        <fullName evidence="2">Iron-sulfur cluster assembly scaffold protein</fullName>
    </submittedName>
</protein>
<feature type="domain" description="NIF system FeS cluster assembly NifU N-terminal" evidence="1">
    <location>
        <begin position="6"/>
        <end position="93"/>
    </location>
</feature>
<organism evidence="2 3">
    <name type="scientific">Nisaea acidiphila</name>
    <dbReference type="NCBI Taxonomy" id="1862145"/>
    <lineage>
        <taxon>Bacteria</taxon>
        <taxon>Pseudomonadati</taxon>
        <taxon>Pseudomonadota</taxon>
        <taxon>Alphaproteobacteria</taxon>
        <taxon>Rhodospirillales</taxon>
        <taxon>Thalassobaculaceae</taxon>
        <taxon>Nisaea</taxon>
    </lineage>
</organism>
<dbReference type="GO" id="GO:0005506">
    <property type="term" value="F:iron ion binding"/>
    <property type="evidence" value="ECO:0007669"/>
    <property type="project" value="InterPro"/>
</dbReference>
<keyword evidence="3" id="KW-1185">Reference proteome</keyword>
<accession>A0A9J7AUZ9</accession>
<evidence type="ECO:0000313" key="3">
    <source>
        <dbReference type="Proteomes" id="UP001060336"/>
    </source>
</evidence>
<dbReference type="RefSeq" id="WP_257769417.1">
    <property type="nucleotide sequence ID" value="NZ_CP102480.1"/>
</dbReference>
<dbReference type="Gene3D" id="3.90.1010.10">
    <property type="match status" value="1"/>
</dbReference>
<evidence type="ECO:0000259" key="1">
    <source>
        <dbReference type="Pfam" id="PF01592"/>
    </source>
</evidence>
<dbReference type="InterPro" id="IPR002871">
    <property type="entry name" value="NIF_FeS_clus_asmbl_NifU_N"/>
</dbReference>
<sequence>MSDALYQAEILRLAKEGRGNRRLEDADASARVDNPLCGDRVTIDLKLEDGKVTEVGHRVQGCALCEASAALIRENAPGHDLHDLEAVRNRLIAYLDGSTEDSLDWQGLESFAPVRDFKTRHDCVRLPFDAALKALKEKESGNPG</sequence>
<dbReference type="GO" id="GO:0016226">
    <property type="term" value="P:iron-sulfur cluster assembly"/>
    <property type="evidence" value="ECO:0007669"/>
    <property type="project" value="InterPro"/>
</dbReference>
<dbReference type="SUPFAM" id="SSF82649">
    <property type="entry name" value="SufE/NifU"/>
    <property type="match status" value="1"/>
</dbReference>
<dbReference type="GO" id="GO:0051536">
    <property type="term" value="F:iron-sulfur cluster binding"/>
    <property type="evidence" value="ECO:0007669"/>
    <property type="project" value="InterPro"/>
</dbReference>
<proteinExistence type="predicted"/>
<dbReference type="CDD" id="cd06664">
    <property type="entry name" value="IscU_like"/>
    <property type="match status" value="1"/>
</dbReference>
<evidence type="ECO:0000313" key="2">
    <source>
        <dbReference type="EMBL" id="UUX50289.1"/>
    </source>
</evidence>
<dbReference type="Pfam" id="PF01592">
    <property type="entry name" value="NifU_N"/>
    <property type="match status" value="1"/>
</dbReference>
<dbReference type="Proteomes" id="UP001060336">
    <property type="component" value="Chromosome"/>
</dbReference>
<dbReference type="EMBL" id="CP102480">
    <property type="protein sequence ID" value="UUX50289.1"/>
    <property type="molecule type" value="Genomic_DNA"/>
</dbReference>
<reference evidence="2" key="1">
    <citation type="submission" date="2022-08" db="EMBL/GenBank/DDBJ databases">
        <title>Nisaea acidiphila sp. nov., isolated from a marine algal debris and emended description of the genus Nisaea Urios et al. 2008.</title>
        <authorList>
            <person name="Kwon K."/>
        </authorList>
    </citation>
    <scope>NUCLEOTIDE SEQUENCE</scope>
    <source>
        <strain evidence="2">MEBiC11861</strain>
    </source>
</reference>